<dbReference type="AlphaFoldDB" id="A0AAP0EPG2"/>
<dbReference type="PANTHER" id="PTHR47947">
    <property type="entry name" value="CYTOCHROME P450 82C3-RELATED"/>
    <property type="match status" value="1"/>
</dbReference>
<dbReference type="GO" id="GO:0042393">
    <property type="term" value="F:histone binding"/>
    <property type="evidence" value="ECO:0007669"/>
    <property type="project" value="UniProtKB-ARBA"/>
</dbReference>
<evidence type="ECO:0000313" key="11">
    <source>
        <dbReference type="EMBL" id="KAK9097255.1"/>
    </source>
</evidence>
<dbReference type="InterPro" id="IPR037231">
    <property type="entry name" value="NAP-like_sf"/>
</dbReference>
<dbReference type="PROSITE" id="PS00086">
    <property type="entry name" value="CYTOCHROME_P450"/>
    <property type="match status" value="1"/>
</dbReference>
<evidence type="ECO:0000256" key="6">
    <source>
        <dbReference type="ARBA" id="ARBA00023004"/>
    </source>
</evidence>
<dbReference type="InterPro" id="IPR001128">
    <property type="entry name" value="Cyt_P450"/>
</dbReference>
<dbReference type="GO" id="GO:0020037">
    <property type="term" value="F:heme binding"/>
    <property type="evidence" value="ECO:0007669"/>
    <property type="project" value="InterPro"/>
</dbReference>
<dbReference type="GO" id="GO:0006334">
    <property type="term" value="P:nucleosome assembly"/>
    <property type="evidence" value="ECO:0007669"/>
    <property type="project" value="InterPro"/>
</dbReference>
<protein>
    <recommendedName>
        <fullName evidence="13">Cytochrome P450</fullName>
    </recommendedName>
</protein>
<dbReference type="GO" id="GO:0016705">
    <property type="term" value="F:oxidoreductase activity, acting on paired donors, with incorporation or reduction of molecular oxygen"/>
    <property type="evidence" value="ECO:0007669"/>
    <property type="project" value="InterPro"/>
</dbReference>
<evidence type="ECO:0000313" key="12">
    <source>
        <dbReference type="Proteomes" id="UP001417504"/>
    </source>
</evidence>
<organism evidence="11 12">
    <name type="scientific">Stephania japonica</name>
    <dbReference type="NCBI Taxonomy" id="461633"/>
    <lineage>
        <taxon>Eukaryota</taxon>
        <taxon>Viridiplantae</taxon>
        <taxon>Streptophyta</taxon>
        <taxon>Embryophyta</taxon>
        <taxon>Tracheophyta</taxon>
        <taxon>Spermatophyta</taxon>
        <taxon>Magnoliopsida</taxon>
        <taxon>Ranunculales</taxon>
        <taxon>Menispermaceae</taxon>
        <taxon>Menispermoideae</taxon>
        <taxon>Cissampelideae</taxon>
        <taxon>Stephania</taxon>
    </lineage>
</organism>
<dbReference type="SUPFAM" id="SSF143113">
    <property type="entry name" value="NAP-like"/>
    <property type="match status" value="1"/>
</dbReference>
<keyword evidence="7" id="KW-0472">Membrane</keyword>
<accession>A0AAP0EPG2</accession>
<evidence type="ECO:0008006" key="13">
    <source>
        <dbReference type="Google" id="ProtNLM"/>
    </source>
</evidence>
<gene>
    <name evidence="11" type="ORF">Sjap_022752</name>
</gene>
<dbReference type="GO" id="GO:0016020">
    <property type="term" value="C:membrane"/>
    <property type="evidence" value="ECO:0007669"/>
    <property type="project" value="UniProtKB-SubCell"/>
</dbReference>
<dbReference type="GO" id="GO:0005506">
    <property type="term" value="F:iron ion binding"/>
    <property type="evidence" value="ECO:0007669"/>
    <property type="project" value="InterPro"/>
</dbReference>
<comment type="similarity">
    <text evidence="2">Belongs to the nucleosome assembly protein (NAP) family.</text>
</comment>
<evidence type="ECO:0000256" key="9">
    <source>
        <dbReference type="PIRSR" id="PIRSR602401-1"/>
    </source>
</evidence>
<dbReference type="GO" id="GO:0004497">
    <property type="term" value="F:monooxygenase activity"/>
    <property type="evidence" value="ECO:0007669"/>
    <property type="project" value="InterPro"/>
</dbReference>
<evidence type="ECO:0000256" key="2">
    <source>
        <dbReference type="ARBA" id="ARBA00009947"/>
    </source>
</evidence>
<reference evidence="11 12" key="1">
    <citation type="submission" date="2024-01" db="EMBL/GenBank/DDBJ databases">
        <title>Genome assemblies of Stephania.</title>
        <authorList>
            <person name="Yang L."/>
        </authorList>
    </citation>
    <scope>NUCLEOTIDE SEQUENCE [LARGE SCALE GENOMIC DNA]</scope>
    <source>
        <strain evidence="11">QJT</strain>
        <tissue evidence="11">Leaf</tissue>
    </source>
</reference>
<keyword evidence="3 9" id="KW-0349">Heme</keyword>
<dbReference type="GO" id="GO:0000724">
    <property type="term" value="P:double-strand break repair via homologous recombination"/>
    <property type="evidence" value="ECO:0007669"/>
    <property type="project" value="UniProtKB-ARBA"/>
</dbReference>
<evidence type="ECO:0000256" key="7">
    <source>
        <dbReference type="ARBA" id="ARBA00023136"/>
    </source>
</evidence>
<dbReference type="SUPFAM" id="SSF48264">
    <property type="entry name" value="Cytochrome P450"/>
    <property type="match status" value="1"/>
</dbReference>
<keyword evidence="6 9" id="KW-0408">Iron</keyword>
<evidence type="ECO:0000256" key="8">
    <source>
        <dbReference type="ARBA" id="ARBA00023186"/>
    </source>
</evidence>
<evidence type="ECO:0000256" key="3">
    <source>
        <dbReference type="ARBA" id="ARBA00022617"/>
    </source>
</evidence>
<dbReference type="CDD" id="cd20653">
    <property type="entry name" value="CYP81"/>
    <property type="match status" value="1"/>
</dbReference>
<dbReference type="Pfam" id="PF00956">
    <property type="entry name" value="NAP"/>
    <property type="match status" value="1"/>
</dbReference>
<feature type="region of interest" description="Disordered" evidence="10">
    <location>
        <begin position="785"/>
        <end position="820"/>
    </location>
</feature>
<dbReference type="GO" id="GO:0005634">
    <property type="term" value="C:nucleus"/>
    <property type="evidence" value="ECO:0007669"/>
    <property type="project" value="InterPro"/>
</dbReference>
<dbReference type="Gene3D" id="1.10.630.10">
    <property type="entry name" value="Cytochrome P450"/>
    <property type="match status" value="1"/>
</dbReference>
<comment type="subcellular location">
    <subcellularLocation>
        <location evidence="1">Membrane</location>
    </subcellularLocation>
</comment>
<dbReference type="InterPro" id="IPR036396">
    <property type="entry name" value="Cyt_P450_sf"/>
</dbReference>
<comment type="caution">
    <text evidence="11">The sequence shown here is derived from an EMBL/GenBank/DDBJ whole genome shotgun (WGS) entry which is preliminary data.</text>
</comment>
<dbReference type="Gene3D" id="3.30.1120.90">
    <property type="entry name" value="Nucleosome assembly protein"/>
    <property type="match status" value="1"/>
</dbReference>
<dbReference type="EMBL" id="JBBNAE010000009">
    <property type="protein sequence ID" value="KAK9097255.1"/>
    <property type="molecule type" value="Genomic_DNA"/>
</dbReference>
<proteinExistence type="inferred from homology"/>
<dbReference type="PANTHER" id="PTHR47947:SF3">
    <property type="entry name" value="CYTOCHROME P450 81D1-LIKE"/>
    <property type="match status" value="1"/>
</dbReference>
<feature type="binding site" description="axial binding residue" evidence="9">
    <location>
        <position position="451"/>
    </location>
    <ligand>
        <name>heme</name>
        <dbReference type="ChEBI" id="CHEBI:30413"/>
    </ligand>
    <ligandPart>
        <name>Fe</name>
        <dbReference type="ChEBI" id="CHEBI:18248"/>
    </ligandPart>
</feature>
<evidence type="ECO:0000256" key="4">
    <source>
        <dbReference type="ARBA" id="ARBA00022723"/>
    </source>
</evidence>
<dbReference type="InterPro" id="IPR002164">
    <property type="entry name" value="NAP_family"/>
</dbReference>
<comment type="cofactor">
    <cofactor evidence="9">
        <name>heme</name>
        <dbReference type="ChEBI" id="CHEBI:30413"/>
    </cofactor>
</comment>
<dbReference type="Pfam" id="PF00067">
    <property type="entry name" value="p450"/>
    <property type="match status" value="1"/>
</dbReference>
<dbReference type="FunFam" id="1.10.630.10:FF:000023">
    <property type="entry name" value="Cytochrome P450 family protein"/>
    <property type="match status" value="1"/>
</dbReference>
<dbReference type="InterPro" id="IPR050651">
    <property type="entry name" value="Plant_Cytochrome_P450_Monoox"/>
</dbReference>
<keyword evidence="12" id="KW-1185">Reference proteome</keyword>
<keyword evidence="4 9" id="KW-0479">Metal-binding</keyword>
<feature type="region of interest" description="Disordered" evidence="10">
    <location>
        <begin position="856"/>
        <end position="904"/>
    </location>
</feature>
<dbReference type="GO" id="GO:0044550">
    <property type="term" value="P:secondary metabolite biosynthetic process"/>
    <property type="evidence" value="ECO:0007669"/>
    <property type="project" value="UniProtKB-ARBA"/>
</dbReference>
<keyword evidence="8" id="KW-0143">Chaperone</keyword>
<sequence length="904" mass="102385">MHAYPSITMELLYCIALLTLLFLLSKLFLHRKSSPPSPLSLPIIGHLHLIKKPLHRTLANLAKQYGPVMFLCYGSRPVLVASSASTIQQCLTTNDIAFGNRPHLVVGEYLGYNFTSVVWSHFGDHWRNLRRVLTVEIFSGTRLQMYSSLRVEEVHSLIKQVLLKANCDYDKFARVELKMMFFELMLNIMMRTISGKRYCGEDVDKLDEAKRFRHLVSETCYLMGTSNLGDFFPWLRWFDFQGLERRVAKTHRERDSFMQSLIDEHREKGNEFCAFSTEGEKKKTLISVLLELQEKDPQFFSDDIIKGITSNILTAGTDTSSATMEWALSLLLNHPTVLKKAKDEIDAQVGQQRLLSESDLANLPYLHSIVNETLRLYPTGPIVTHESAQDCFVDGFKVPAGTMLQMNLWALQRDPKVWDEPNEFRPERFEGLEWDNLGFKLIPFGAGRRRCPGEGLAMRMIGLTVGLLVQCFDWEREGEEMVDMSEGVGLTLPRAKPLVALCRPPLSSLLDGSETLPVLKLGFPNLMLGNVWFGSKTGGTRLKETLKGEVLLSQDCFGRLIASAPDAWIDVIFKFLSSLEVEDFKDVKSSGKKGMKNFVYVAFFTDFRAFDVRNFNPNPFFEDTKLTKTFLFSDEGTTKITGTTIKWKEGKDLANGVNHDKKGSKRPFSDESFLSWFSETQQKDLAGGFHDEIARIRSGWIGLMSDAEIAKSSSAKKSFDDIWISQGNSYGDGSEELRPQNGSHAVPELSFVDGCNISDETLSPTPSQKRPLASATLKTVGITTANRKLTEKAGREGERGRRWLDKRGGEPLGRREREREREVKKRGVVVVDRSRWDRVWKGGTEGWWEKVDKVRSRRRGRNTMEGGGEREEEKRGGKLKKESLGFLGTRRGSATKAIHDITDP</sequence>
<feature type="compositionally biased region" description="Basic and acidic residues" evidence="10">
    <location>
        <begin position="867"/>
        <end position="883"/>
    </location>
</feature>
<dbReference type="InterPro" id="IPR002401">
    <property type="entry name" value="Cyt_P450_E_grp-I"/>
</dbReference>
<name>A0AAP0EPG2_9MAGN</name>
<keyword evidence="5" id="KW-0560">Oxidoreductase</keyword>
<dbReference type="InterPro" id="IPR017972">
    <property type="entry name" value="Cyt_P450_CS"/>
</dbReference>
<dbReference type="Proteomes" id="UP001417504">
    <property type="component" value="Unassembled WGS sequence"/>
</dbReference>
<evidence type="ECO:0000256" key="10">
    <source>
        <dbReference type="SAM" id="MobiDB-lite"/>
    </source>
</evidence>
<dbReference type="PRINTS" id="PR00385">
    <property type="entry name" value="P450"/>
</dbReference>
<feature type="compositionally biased region" description="Basic and acidic residues" evidence="10">
    <location>
        <begin position="788"/>
        <end position="820"/>
    </location>
</feature>
<evidence type="ECO:0000256" key="5">
    <source>
        <dbReference type="ARBA" id="ARBA00023002"/>
    </source>
</evidence>
<evidence type="ECO:0000256" key="1">
    <source>
        <dbReference type="ARBA" id="ARBA00004370"/>
    </source>
</evidence>
<dbReference type="PRINTS" id="PR00463">
    <property type="entry name" value="EP450I"/>
</dbReference>